<name>A0AC35TV59_9BILA</name>
<accession>A0AC35TV59</accession>
<evidence type="ECO:0000313" key="2">
    <source>
        <dbReference type="WBParaSite" id="RSKR_0000430100.1"/>
    </source>
</evidence>
<dbReference type="Proteomes" id="UP000095286">
    <property type="component" value="Unplaced"/>
</dbReference>
<proteinExistence type="predicted"/>
<sequence>MYQETTRSYVRTYQEEPRIVYTEPDLSGIYLDLDYLKTFAGMLKCIQICVCFMCLISVSTGQAYYSGASWASFVSLMGLMLTTLLLILYLFHIVDKISAINVTVTEMAYCFAWAMFFFLSGTVLILASLQYKLSIGWTIGSFFAFAGMIAYGLDSWLKFLAWKRGEKAMGGGEAERVTV</sequence>
<reference evidence="2" key="1">
    <citation type="submission" date="2016-11" db="UniProtKB">
        <authorList>
            <consortium name="WormBaseParasite"/>
        </authorList>
    </citation>
    <scope>IDENTIFICATION</scope>
    <source>
        <strain evidence="2">KR3021</strain>
    </source>
</reference>
<organism evidence="1 2">
    <name type="scientific">Rhabditophanes sp. KR3021</name>
    <dbReference type="NCBI Taxonomy" id="114890"/>
    <lineage>
        <taxon>Eukaryota</taxon>
        <taxon>Metazoa</taxon>
        <taxon>Ecdysozoa</taxon>
        <taxon>Nematoda</taxon>
        <taxon>Chromadorea</taxon>
        <taxon>Rhabditida</taxon>
        <taxon>Tylenchina</taxon>
        <taxon>Panagrolaimomorpha</taxon>
        <taxon>Strongyloidoidea</taxon>
        <taxon>Alloionematidae</taxon>
        <taxon>Rhabditophanes</taxon>
    </lineage>
</organism>
<evidence type="ECO:0000313" key="1">
    <source>
        <dbReference type="Proteomes" id="UP000095286"/>
    </source>
</evidence>
<dbReference type="WBParaSite" id="RSKR_0000430100.1">
    <property type="protein sequence ID" value="RSKR_0000430100.1"/>
    <property type="gene ID" value="RSKR_0000430100"/>
</dbReference>
<protein>
    <submittedName>
        <fullName evidence="2">MARVEL domain-containing protein</fullName>
    </submittedName>
</protein>